<dbReference type="Pfam" id="PF12706">
    <property type="entry name" value="Lactamase_B_2"/>
    <property type="match status" value="1"/>
</dbReference>
<gene>
    <name evidence="2" type="ordered locus">HRM2_37440</name>
</gene>
<accession>C0QAL9</accession>
<organism evidence="2 3">
    <name type="scientific">Desulforapulum autotrophicum (strain ATCC 43914 / DSM 3382 / VKM B-1955 / HRM2)</name>
    <name type="common">Desulfobacterium autotrophicum</name>
    <dbReference type="NCBI Taxonomy" id="177437"/>
    <lineage>
        <taxon>Bacteria</taxon>
        <taxon>Pseudomonadati</taxon>
        <taxon>Thermodesulfobacteriota</taxon>
        <taxon>Desulfobacteria</taxon>
        <taxon>Desulfobacterales</taxon>
        <taxon>Desulfobacteraceae</taxon>
        <taxon>Desulforapulum</taxon>
    </lineage>
</organism>
<feature type="domain" description="Metallo-beta-lactamase" evidence="1">
    <location>
        <begin position="25"/>
        <end position="214"/>
    </location>
</feature>
<dbReference type="CDD" id="cd07715">
    <property type="entry name" value="TaR3-like_MBL-fold"/>
    <property type="match status" value="1"/>
</dbReference>
<dbReference type="EMBL" id="CP001087">
    <property type="protein sequence ID" value="ACN16802.1"/>
    <property type="molecule type" value="Genomic_DNA"/>
</dbReference>
<dbReference type="AlphaFoldDB" id="C0QAL9"/>
<dbReference type="InterPro" id="IPR036866">
    <property type="entry name" value="RibonucZ/Hydroxyglut_hydro"/>
</dbReference>
<protein>
    <recommendedName>
        <fullName evidence="1">Metallo-beta-lactamase domain-containing protein</fullName>
    </recommendedName>
</protein>
<dbReference type="Proteomes" id="UP000000442">
    <property type="component" value="Chromosome"/>
</dbReference>
<dbReference type="SMART" id="SM00849">
    <property type="entry name" value="Lactamase_B"/>
    <property type="match status" value="1"/>
</dbReference>
<dbReference type="HOGENOM" id="CLU_031317_1_0_7"/>
<keyword evidence="3" id="KW-1185">Reference proteome</keyword>
<evidence type="ECO:0000313" key="3">
    <source>
        <dbReference type="Proteomes" id="UP000000442"/>
    </source>
</evidence>
<dbReference type="STRING" id="177437.HRM2_37440"/>
<dbReference type="Gene3D" id="3.60.15.10">
    <property type="entry name" value="Ribonuclease Z/Hydroxyacylglutathione hydrolase-like"/>
    <property type="match status" value="1"/>
</dbReference>
<evidence type="ECO:0000313" key="2">
    <source>
        <dbReference type="EMBL" id="ACN16802.1"/>
    </source>
</evidence>
<dbReference type="InterPro" id="IPR001279">
    <property type="entry name" value="Metallo-B-lactamas"/>
</dbReference>
<dbReference type="PANTHER" id="PTHR42663:SF4">
    <property type="entry name" value="SLL1036 PROTEIN"/>
    <property type="match status" value="1"/>
</dbReference>
<dbReference type="eggNOG" id="COG1235">
    <property type="taxonomic scope" value="Bacteria"/>
</dbReference>
<evidence type="ECO:0000259" key="1">
    <source>
        <dbReference type="SMART" id="SM00849"/>
    </source>
</evidence>
<dbReference type="OrthoDB" id="9803916at2"/>
<dbReference type="PANTHER" id="PTHR42663">
    <property type="entry name" value="HYDROLASE C777.06C-RELATED-RELATED"/>
    <property type="match status" value="1"/>
</dbReference>
<sequence>MLIKCWGSRGSTPISGKQYLKYGGDTTCIQVTAQSGETLIIDAGTGIRELGESLGNKANCYLILTHAHLDHVAGFNFFKPLFHSDSVVEIQNSCFSGVTVENILNTLMSPPLFPITPKDLKATVRYRTDLTGTFSIGSLTVETIALSHPNGGFGFRVTEADRRFVFLTDNEIGFDHGGGAGFDDYISFARNADLLFHDAEFTPDEYRLRRGWGHSTYIEALDLALRSGVKRLGLFHLNQNRTDRQMDQIQADCRSRIKAEGSTLDCFAVACNMTFTL</sequence>
<dbReference type="RefSeq" id="WP_015905548.1">
    <property type="nucleotide sequence ID" value="NC_012108.1"/>
</dbReference>
<dbReference type="KEGG" id="dat:HRM2_37440"/>
<name>C0QAL9_DESAH</name>
<dbReference type="SUPFAM" id="SSF56281">
    <property type="entry name" value="Metallo-hydrolase/oxidoreductase"/>
    <property type="match status" value="1"/>
</dbReference>
<proteinExistence type="predicted"/>
<reference evidence="2 3" key="1">
    <citation type="journal article" date="2009" name="Environ. Microbiol.">
        <title>Genome sequence of Desulfobacterium autotrophicum HRM2, a marine sulfate reducer oxidizing organic carbon completely to carbon dioxide.</title>
        <authorList>
            <person name="Strittmatter A.W."/>
            <person name="Liesegang H."/>
            <person name="Rabus R."/>
            <person name="Decker I."/>
            <person name="Amann J."/>
            <person name="Andres S."/>
            <person name="Henne A."/>
            <person name="Fricke W.F."/>
            <person name="Martinez-Arias R."/>
            <person name="Bartels D."/>
            <person name="Goesmann A."/>
            <person name="Krause L."/>
            <person name="Puehler A."/>
            <person name="Klenk H.P."/>
            <person name="Richter M."/>
            <person name="Schuler M."/>
            <person name="Gloeckner F.O."/>
            <person name="Meyerdierks A."/>
            <person name="Gottschalk G."/>
            <person name="Amann R."/>
        </authorList>
    </citation>
    <scope>NUCLEOTIDE SEQUENCE [LARGE SCALE GENOMIC DNA]</scope>
    <source>
        <strain evidence="3">ATCC 43914 / DSM 3382 / HRM2</strain>
    </source>
</reference>